<dbReference type="Pfam" id="PF03402">
    <property type="entry name" value="V1R"/>
    <property type="match status" value="2"/>
</dbReference>
<sequence length="294" mass="33118">PSEVLSRSFHEDALRNQGEVAVKTIFLSQAVVESLGNVILFFHSVSPILPSHKQRPTDMIPTHMAMANLLVVLCSGIPHTRVAHSTTRCSTCVLSTYPSFTLIPRGVDWTMLGRRAPKVIGPSWCTCWVVSFLMNIYVSVTVTCPQDMKNGTDTQGKWFSSSSSPSATWVILWSISDAMFIGLVIWSSGSTMFLLHRHHRRLVVTFAIFYVLNSIFAFYISAFVDSPLWLIQTSRVLVSCFPTFSPFLLILRDRDLLGSALELLGIMVECLKEISFIQEYLKGFRKFYLYVAKT</sequence>
<accession>A0A643BZ85</accession>
<comment type="subcellular location">
    <subcellularLocation>
        <location evidence="1 11">Cell membrane</location>
        <topology evidence="1 11">Multi-pass membrane protein</topology>
    </subcellularLocation>
</comment>
<feature type="transmembrane region" description="Helical" evidence="11">
    <location>
        <begin position="119"/>
        <end position="138"/>
    </location>
</feature>
<evidence type="ECO:0000313" key="13">
    <source>
        <dbReference type="Proteomes" id="UP000437017"/>
    </source>
</evidence>
<keyword evidence="8 11" id="KW-0472">Membrane</keyword>
<dbReference type="AlphaFoldDB" id="A0A643BZ85"/>
<dbReference type="GO" id="GO:0019236">
    <property type="term" value="P:response to pheromone"/>
    <property type="evidence" value="ECO:0007669"/>
    <property type="project" value="UniProtKB-KW"/>
</dbReference>
<dbReference type="GO" id="GO:0005886">
    <property type="term" value="C:plasma membrane"/>
    <property type="evidence" value="ECO:0007669"/>
    <property type="project" value="UniProtKB-SubCell"/>
</dbReference>
<reference evidence="12 13" key="1">
    <citation type="journal article" date="2019" name="PLoS ONE">
        <title>Genomic analyses reveal an absence of contemporary introgressive admixture between fin whales and blue whales, despite known hybrids.</title>
        <authorList>
            <person name="Westbury M.V."/>
            <person name="Petersen B."/>
            <person name="Lorenzen E.D."/>
        </authorList>
    </citation>
    <scope>NUCLEOTIDE SEQUENCE [LARGE SCALE GENOMIC DNA]</scope>
    <source>
        <strain evidence="12">FinWhale-01</strain>
    </source>
</reference>
<feature type="transmembrane region" description="Helical" evidence="11">
    <location>
        <begin position="229"/>
        <end position="251"/>
    </location>
</feature>
<feature type="non-terminal residue" evidence="12">
    <location>
        <position position="1"/>
    </location>
</feature>
<keyword evidence="10 11" id="KW-0807">Transducer</keyword>
<dbReference type="OrthoDB" id="9606139at2759"/>
<evidence type="ECO:0000256" key="6">
    <source>
        <dbReference type="ARBA" id="ARBA00022989"/>
    </source>
</evidence>
<evidence type="ECO:0000256" key="11">
    <source>
        <dbReference type="RuleBase" id="RU364061"/>
    </source>
</evidence>
<dbReference type="PANTHER" id="PTHR24062">
    <property type="entry name" value="VOMERONASAL TYPE-1 RECEPTOR"/>
    <property type="match status" value="1"/>
</dbReference>
<proteinExistence type="inferred from homology"/>
<evidence type="ECO:0000256" key="3">
    <source>
        <dbReference type="ARBA" id="ARBA00022475"/>
    </source>
</evidence>
<keyword evidence="7 11" id="KW-0297">G-protein coupled receptor</keyword>
<gene>
    <name evidence="12" type="ORF">E2I00_013972</name>
</gene>
<keyword evidence="4 11" id="KW-0589">Pheromone response</keyword>
<evidence type="ECO:0000256" key="5">
    <source>
        <dbReference type="ARBA" id="ARBA00022692"/>
    </source>
</evidence>
<evidence type="ECO:0000256" key="9">
    <source>
        <dbReference type="ARBA" id="ARBA00023170"/>
    </source>
</evidence>
<dbReference type="SUPFAM" id="SSF81321">
    <property type="entry name" value="Family A G protein-coupled receptor-like"/>
    <property type="match status" value="1"/>
</dbReference>
<dbReference type="GO" id="GO:0016503">
    <property type="term" value="F:pheromone receptor activity"/>
    <property type="evidence" value="ECO:0007669"/>
    <property type="project" value="InterPro"/>
</dbReference>
<dbReference type="InterPro" id="IPR004072">
    <property type="entry name" value="Vmron_rcpt_1"/>
</dbReference>
<keyword evidence="5 11" id="KW-0812">Transmembrane</keyword>
<protein>
    <recommendedName>
        <fullName evidence="11">Vomeronasal type-1 receptor</fullName>
    </recommendedName>
</protein>
<keyword evidence="6 11" id="KW-1133">Transmembrane helix</keyword>
<organism evidence="12 13">
    <name type="scientific">Balaenoptera physalus</name>
    <name type="common">Fin whale</name>
    <name type="synonym">Balaena physalus</name>
    <dbReference type="NCBI Taxonomy" id="9770"/>
    <lineage>
        <taxon>Eukaryota</taxon>
        <taxon>Metazoa</taxon>
        <taxon>Chordata</taxon>
        <taxon>Craniata</taxon>
        <taxon>Vertebrata</taxon>
        <taxon>Euteleostomi</taxon>
        <taxon>Mammalia</taxon>
        <taxon>Eutheria</taxon>
        <taxon>Laurasiatheria</taxon>
        <taxon>Artiodactyla</taxon>
        <taxon>Whippomorpha</taxon>
        <taxon>Cetacea</taxon>
        <taxon>Mysticeti</taxon>
        <taxon>Balaenopteridae</taxon>
        <taxon>Balaenoptera</taxon>
    </lineage>
</organism>
<evidence type="ECO:0000256" key="2">
    <source>
        <dbReference type="ARBA" id="ARBA00010663"/>
    </source>
</evidence>
<name>A0A643BZ85_BALPH</name>
<dbReference type="EMBL" id="SGJD01003338">
    <property type="protein sequence ID" value="KAB0393090.1"/>
    <property type="molecule type" value="Genomic_DNA"/>
</dbReference>
<comment type="caution">
    <text evidence="11">Lacks conserved residue(s) required for the propagation of feature annotation.</text>
</comment>
<evidence type="ECO:0000313" key="12">
    <source>
        <dbReference type="EMBL" id="KAB0393090.1"/>
    </source>
</evidence>
<comment type="similarity">
    <text evidence="2 11">Belongs to the G-protein coupled receptor 1 family.</text>
</comment>
<evidence type="ECO:0000256" key="10">
    <source>
        <dbReference type="ARBA" id="ARBA00023224"/>
    </source>
</evidence>
<keyword evidence="9 11" id="KW-0675">Receptor</keyword>
<keyword evidence="3 11" id="KW-1003">Cell membrane</keyword>
<feature type="transmembrane region" description="Helical" evidence="11">
    <location>
        <begin position="170"/>
        <end position="195"/>
    </location>
</feature>
<dbReference type="Proteomes" id="UP000437017">
    <property type="component" value="Unassembled WGS sequence"/>
</dbReference>
<keyword evidence="13" id="KW-1185">Reference proteome</keyword>
<evidence type="ECO:0000256" key="7">
    <source>
        <dbReference type="ARBA" id="ARBA00023040"/>
    </source>
</evidence>
<evidence type="ECO:0000256" key="1">
    <source>
        <dbReference type="ARBA" id="ARBA00004651"/>
    </source>
</evidence>
<evidence type="ECO:0000256" key="8">
    <source>
        <dbReference type="ARBA" id="ARBA00023136"/>
    </source>
</evidence>
<comment type="caution">
    <text evidence="12">The sequence shown here is derived from an EMBL/GenBank/DDBJ whole genome shotgun (WGS) entry which is preliminary data.</text>
</comment>
<feature type="transmembrane region" description="Helical" evidence="11">
    <location>
        <begin position="202"/>
        <end position="223"/>
    </location>
</feature>
<evidence type="ECO:0000256" key="4">
    <source>
        <dbReference type="ARBA" id="ARBA00022507"/>
    </source>
</evidence>